<reference evidence="3 4" key="1">
    <citation type="journal article" date="2015" name="Nature">
        <title>rRNA introns, odd ribosomes, and small enigmatic genomes across a large radiation of phyla.</title>
        <authorList>
            <person name="Brown C.T."/>
            <person name="Hug L.A."/>
            <person name="Thomas B.C."/>
            <person name="Sharon I."/>
            <person name="Castelle C.J."/>
            <person name="Singh A."/>
            <person name="Wilkins M.J."/>
            <person name="Williams K.H."/>
            <person name="Banfield J.F."/>
        </authorList>
    </citation>
    <scope>NUCLEOTIDE SEQUENCE [LARGE SCALE GENOMIC DNA]</scope>
</reference>
<keyword evidence="1" id="KW-0812">Transmembrane</keyword>
<accession>A0A0G0T1J8</accession>
<dbReference type="STRING" id="1618563.UU12_C0013G0008"/>
<dbReference type="Proteomes" id="UP000034562">
    <property type="component" value="Unassembled WGS sequence"/>
</dbReference>
<dbReference type="EMBL" id="LBZK01000013">
    <property type="protein sequence ID" value="KKR70919.1"/>
    <property type="molecule type" value="Genomic_DNA"/>
</dbReference>
<dbReference type="Gene3D" id="2.60.40.10">
    <property type="entry name" value="Immunoglobulins"/>
    <property type="match status" value="2"/>
</dbReference>
<evidence type="ECO:0000256" key="1">
    <source>
        <dbReference type="SAM" id="Phobius"/>
    </source>
</evidence>
<evidence type="ECO:0000259" key="2">
    <source>
        <dbReference type="Pfam" id="PF19077"/>
    </source>
</evidence>
<gene>
    <name evidence="3" type="ORF">UU12_C0013G0008</name>
</gene>
<proteinExistence type="predicted"/>
<feature type="transmembrane region" description="Helical" evidence="1">
    <location>
        <begin position="20"/>
        <end position="42"/>
    </location>
</feature>
<keyword evidence="1" id="KW-0472">Membrane</keyword>
<keyword evidence="1" id="KW-1133">Transmembrane helix</keyword>
<organism evidence="3 4">
    <name type="scientific">Candidatus Woesebacteria bacterium GW2011_GWA2_40_7b</name>
    <dbReference type="NCBI Taxonomy" id="1618563"/>
    <lineage>
        <taxon>Bacteria</taxon>
        <taxon>Candidatus Woeseibacteriota</taxon>
    </lineage>
</organism>
<name>A0A0G0T1J8_9BACT</name>
<comment type="caution">
    <text evidence="3">The sequence shown here is derived from an EMBL/GenBank/DDBJ whole genome shotgun (WGS) entry which is preliminary data.</text>
</comment>
<dbReference type="InterPro" id="IPR013783">
    <property type="entry name" value="Ig-like_fold"/>
</dbReference>
<sequence length="238" mass="25712">MKRAFSRLASVEERKNKRGALIFIVLTIAALLLLFFKGIPLLGNFAGVVSEIGKSNKPIVSSDTTPPAPPKFDTLPDFTNQNKIDLKGNSEPGATVKLTFNGSEQESLTDKDGQFTFSKTLLNGENNFSAIAVDPAGNVSQKTQDYKIVFDNKPPTLTVDSPANGAQFLGSKERQITIEGTSEPNTQITVNDRIVAGDDNGKFQYTITLNDGENKFTVKSIDQAGNTTETALTLNFSS</sequence>
<dbReference type="Pfam" id="PF19077">
    <property type="entry name" value="Big_13"/>
    <property type="match status" value="1"/>
</dbReference>
<dbReference type="InterPro" id="IPR044016">
    <property type="entry name" value="Big_13"/>
</dbReference>
<protein>
    <submittedName>
        <fullName evidence="3">Bacillopeptidase F</fullName>
    </submittedName>
</protein>
<dbReference type="NCBIfam" id="NF033510">
    <property type="entry name" value="Ca_tandemer"/>
    <property type="match status" value="2"/>
</dbReference>
<evidence type="ECO:0000313" key="3">
    <source>
        <dbReference type="EMBL" id="KKR70919.1"/>
    </source>
</evidence>
<dbReference type="AlphaFoldDB" id="A0A0G0T1J8"/>
<dbReference type="Pfam" id="PF09136">
    <property type="entry name" value="Glucodextran_B"/>
    <property type="match status" value="1"/>
</dbReference>
<feature type="domain" description="Bacterial Ig-like" evidence="2">
    <location>
        <begin position="78"/>
        <end position="151"/>
    </location>
</feature>
<evidence type="ECO:0000313" key="4">
    <source>
        <dbReference type="Proteomes" id="UP000034562"/>
    </source>
</evidence>